<evidence type="ECO:0000256" key="5">
    <source>
        <dbReference type="ARBA" id="ARBA00022801"/>
    </source>
</evidence>
<comment type="caution">
    <text evidence="12">The sequence shown here is derived from an EMBL/GenBank/DDBJ whole genome shotgun (WGS) entry which is preliminary data.</text>
</comment>
<feature type="region of interest" description="Disordered" evidence="10">
    <location>
        <begin position="356"/>
        <end position="406"/>
    </location>
</feature>
<name>A0A4U0TTV5_9PEZI</name>
<evidence type="ECO:0000256" key="8">
    <source>
        <dbReference type="PIRSR" id="PIRSR606710-1"/>
    </source>
</evidence>
<comment type="pathway">
    <text evidence="2 7">Glycan metabolism; L-arabinan degradation.</text>
</comment>
<gene>
    <name evidence="12" type="ORF">B0A50_05829</name>
</gene>
<evidence type="ECO:0000256" key="4">
    <source>
        <dbReference type="ARBA" id="ARBA00012586"/>
    </source>
</evidence>
<dbReference type="Proteomes" id="UP000308549">
    <property type="component" value="Unassembled WGS sequence"/>
</dbReference>
<keyword evidence="6 7" id="KW-0326">Glycosidase</keyword>
<reference evidence="12 13" key="1">
    <citation type="submission" date="2017-03" db="EMBL/GenBank/DDBJ databases">
        <title>Genomes of endolithic fungi from Antarctica.</title>
        <authorList>
            <person name="Coleine C."/>
            <person name="Masonjones S."/>
            <person name="Stajich J.E."/>
        </authorList>
    </citation>
    <scope>NUCLEOTIDE SEQUENCE [LARGE SCALE GENOMIC DNA]</scope>
    <source>
        <strain evidence="12 13">CCFEE 6315</strain>
    </source>
</reference>
<comment type="similarity">
    <text evidence="3 7">Belongs to the glycosyl hydrolase 43 family.</text>
</comment>
<evidence type="ECO:0000256" key="7">
    <source>
        <dbReference type="PIRNR" id="PIRNR026534"/>
    </source>
</evidence>
<dbReference type="Pfam" id="PF04616">
    <property type="entry name" value="Glyco_hydro_43"/>
    <property type="match status" value="1"/>
</dbReference>
<dbReference type="Gene3D" id="2.115.10.20">
    <property type="entry name" value="Glycosyl hydrolase domain, family 43"/>
    <property type="match status" value="1"/>
</dbReference>
<feature type="active site" description="Proton acceptor" evidence="8">
    <location>
        <position position="37"/>
    </location>
</feature>
<protein>
    <recommendedName>
        <fullName evidence="4 7">Arabinan endo-1,5-alpha-L-arabinosidase</fullName>
        <ecNumber evidence="4 7">3.2.1.99</ecNumber>
    </recommendedName>
</protein>
<evidence type="ECO:0000256" key="10">
    <source>
        <dbReference type="SAM" id="MobiDB-lite"/>
    </source>
</evidence>
<keyword evidence="5 7" id="KW-0378">Hydrolase</keyword>
<dbReference type="PIRSF" id="PIRSF026534">
    <property type="entry name" value="Endo_alpha-L-arabinosidase"/>
    <property type="match status" value="1"/>
</dbReference>
<evidence type="ECO:0000256" key="11">
    <source>
        <dbReference type="SAM" id="SignalP"/>
    </source>
</evidence>
<evidence type="ECO:0000256" key="6">
    <source>
        <dbReference type="ARBA" id="ARBA00023295"/>
    </source>
</evidence>
<comment type="catalytic activity">
    <reaction evidence="1 7">
        <text>Endohydrolysis of (1-&gt;5)-alpha-arabinofuranosidic linkages in (1-&gt;5)-arabinans.</text>
        <dbReference type="EC" id="3.2.1.99"/>
    </reaction>
</comment>
<dbReference type="OrthoDB" id="195678at2759"/>
<dbReference type="PANTHER" id="PTHR43301">
    <property type="entry name" value="ARABINAN ENDO-1,5-ALPHA-L-ARABINOSIDASE"/>
    <property type="match status" value="1"/>
</dbReference>
<dbReference type="InterPro" id="IPR006710">
    <property type="entry name" value="Glyco_hydro_43"/>
</dbReference>
<dbReference type="EMBL" id="NAJL01000033">
    <property type="protein sequence ID" value="TKA25733.1"/>
    <property type="molecule type" value="Genomic_DNA"/>
</dbReference>
<evidence type="ECO:0000256" key="2">
    <source>
        <dbReference type="ARBA" id="ARBA00004834"/>
    </source>
</evidence>
<evidence type="ECO:0000256" key="3">
    <source>
        <dbReference type="ARBA" id="ARBA00009865"/>
    </source>
</evidence>
<dbReference type="InterPro" id="IPR023296">
    <property type="entry name" value="Glyco_hydro_beta-prop_sf"/>
</dbReference>
<dbReference type="PANTHER" id="PTHR43301:SF3">
    <property type="entry name" value="ARABINAN ENDO-1,5-ALPHA-L-ARABINOSIDASE A-RELATED"/>
    <property type="match status" value="1"/>
</dbReference>
<feature type="signal peptide" evidence="11">
    <location>
        <begin position="1"/>
        <end position="18"/>
    </location>
</feature>
<keyword evidence="13" id="KW-1185">Reference proteome</keyword>
<accession>A0A4U0TTV5</accession>
<keyword evidence="11" id="KW-0732">Signal</keyword>
<dbReference type="InterPro" id="IPR016840">
    <property type="entry name" value="Glyco_hydro_43_endo_a_Ara-ase"/>
</dbReference>
<feature type="active site" description="Proton donor" evidence="8">
    <location>
        <position position="224"/>
    </location>
</feature>
<dbReference type="SUPFAM" id="SSF75005">
    <property type="entry name" value="Arabinanase/levansucrase/invertase"/>
    <property type="match status" value="1"/>
</dbReference>
<dbReference type="EC" id="3.2.1.99" evidence="4 7"/>
<dbReference type="InterPro" id="IPR050727">
    <property type="entry name" value="GH43_arabinanases"/>
</dbReference>
<feature type="compositionally biased region" description="Low complexity" evidence="10">
    <location>
        <begin position="366"/>
        <end position="376"/>
    </location>
</feature>
<evidence type="ECO:0000313" key="13">
    <source>
        <dbReference type="Proteomes" id="UP000308549"/>
    </source>
</evidence>
<sequence>MLPPLFLLTLALLPFSKTTPYPSPGPCTGTCTGPIHDPSLIRRRTDGLYFRFTTSNRLNTATAPTLSGPWSEPCPALPHCSIINVPGRCDLWAPDVVEVQGLYYLFYAVSAIGSRRSEIGVAVSPDLECGSWRDLGAVGVPKGSWNRIDPNFLLIPAVKGLSGKDEKEEEEPKGYLLWGSFWTDLWQLPMAFPPVKLLDESAEPVHLEFNTTLRPQHRPPGPSEGGFQFRWVVDGTQWFYLFFSSGGCCNRPPHLAPAGEECKIMVCRAARPTGPFVDREGRLCAGGDGGTMVLGSAGEGMFAPGGQGVMWDEGLGGVVVYYHYVDLGVGKEEFRFGWNLLDFGEGWPVVVRWEGEGEQEGERSVTTTTATATTTASKRSGEGEGDVATVTGSSGGGRVRKRPFWR</sequence>
<dbReference type="UniPathway" id="UPA00667"/>
<organism evidence="12 13">
    <name type="scientific">Salinomyces thailandicus</name>
    <dbReference type="NCBI Taxonomy" id="706561"/>
    <lineage>
        <taxon>Eukaryota</taxon>
        <taxon>Fungi</taxon>
        <taxon>Dikarya</taxon>
        <taxon>Ascomycota</taxon>
        <taxon>Pezizomycotina</taxon>
        <taxon>Dothideomycetes</taxon>
        <taxon>Dothideomycetidae</taxon>
        <taxon>Mycosphaerellales</taxon>
        <taxon>Teratosphaeriaceae</taxon>
        <taxon>Salinomyces</taxon>
    </lineage>
</organism>
<feature type="site" description="Important for catalytic activity, responsible for pKa modulation of the active site Glu and correct orientation of both the proton donor and substrate" evidence="9">
    <location>
        <position position="149"/>
    </location>
</feature>
<proteinExistence type="inferred from homology"/>
<evidence type="ECO:0000256" key="1">
    <source>
        <dbReference type="ARBA" id="ARBA00000375"/>
    </source>
</evidence>
<evidence type="ECO:0000256" key="9">
    <source>
        <dbReference type="PIRSR" id="PIRSR606710-2"/>
    </source>
</evidence>
<evidence type="ECO:0000313" key="12">
    <source>
        <dbReference type="EMBL" id="TKA25733.1"/>
    </source>
</evidence>
<dbReference type="GO" id="GO:0031222">
    <property type="term" value="P:arabinan catabolic process"/>
    <property type="evidence" value="ECO:0007669"/>
    <property type="project" value="UniProtKB-UniPathway"/>
</dbReference>
<dbReference type="AlphaFoldDB" id="A0A4U0TTV5"/>
<feature type="chain" id="PRO_5020848070" description="Arabinan endo-1,5-alpha-L-arabinosidase" evidence="11">
    <location>
        <begin position="19"/>
        <end position="406"/>
    </location>
</feature>
<dbReference type="GO" id="GO:0046558">
    <property type="term" value="F:arabinan endo-1,5-alpha-L-arabinosidase activity"/>
    <property type="evidence" value="ECO:0007669"/>
    <property type="project" value="UniProtKB-EC"/>
</dbReference>